<sequence length="1140" mass="132047">MGLFDRLFGYRIVQQNTKRKSPMTEQDRPKNENAIRILECGKYIETLLNADRYIARSEYSKQISDFSSDIEFFSVLKQSGMFDDFCKKNNLSPSRINGIMDSYGNIQELIDEHNDKFVSESMIKEKDYLDNILKQVDPNIVLDEDQRRVVLTDEDYCLVIAGAGAGKTTTVAAKVKYLVDKKGIDPSQILVVSFTNKAVNELKDRIQKELDIPCPIATFHSTGNAIIHKNSPDEKLNIVDQSKLYFVIRDYFRNSIMRNESAVNNLIMFFASYFDAPYEGSDLNAFFNNIAKANFSTMRGDLEDFKREVIDTRTKKSVTIQNEVLRSYQEVEIANFLYLNNIDYEYEPIYKYDIEFSRKPYTPDFIIYQGEKSAYLEHFGITESGENDRFTPEEIERYKKAVRDKCILHKEHGTTLIYTFSAYNDGRSLLDHLKENLEAKGFELKPRSNKEVMEMLVAGEENRYIRKLINLICRFISNFKVNAYQADDFSRMYHSTQNVRSRLFLSICNDCYLEYERWLKENKAVDFEDMINESARLLREVKEMKKKLDFKYIIVDEYQDISRQRFDLTKELSEVTDAKIIAVGDDWQSIYAFSGSDITLFTKFEEKMGYAKMLKIVRTYRNSQEVIDIAGNFIQRNKEQINKQLISPKHIDDPVLIYTYDGTRKAYNGNRKSGGNYEMARSIETVLTDLLNYKKAEGKDPGSILLLGRYGFDGDHLERTGLFEYINRTNKVRSVKYPQLDITFMTAHSSKGLGYDDVIVINGKNETYGFPTKVEDDPVLSLVIKGDRSIDYAEERRLFYVAMTRTKNRVFFVAPEANPSEFLLELKQSYKNVKLLGDWNEEEPVSIAKKPCPLCGYPMQFKYKRSYGLRLYICTNEPEICGFMTNNYQAGKLSIQKCDKCRDGYLIVKQGRDKDFFLGCTNYKQNGTGCSRMISKQAYYSQMGYKMEAPAPERLMAYTSNINNVVNSDKNTAPNNNSIQEADVKVDQESKATQEVVKWNAKDDDYVEIIRAEVNPVLYGELDLNDVVFNIVKALQNVSRIKFYGMTVFCEVLCGEENKRIQDNKLDKIPEYGIYKTLSGDAVRTVVDWMISEHYILKTKGKYPVLHSTYEGLHYSESITEGKLKKLKKQLEGNKIPFDM</sequence>
<keyword evidence="4 10" id="KW-0347">Helicase</keyword>
<dbReference type="InterPro" id="IPR013986">
    <property type="entry name" value="DExx_box_DNA_helicase_dom_sf"/>
</dbReference>
<dbReference type="InterPro" id="IPR036390">
    <property type="entry name" value="WH_DNA-bd_sf"/>
</dbReference>
<evidence type="ECO:0000259" key="11">
    <source>
        <dbReference type="PROSITE" id="PS51198"/>
    </source>
</evidence>
<evidence type="ECO:0000256" key="5">
    <source>
        <dbReference type="ARBA" id="ARBA00022840"/>
    </source>
</evidence>
<dbReference type="GO" id="GO:0043138">
    <property type="term" value="F:3'-5' DNA helicase activity"/>
    <property type="evidence" value="ECO:0007669"/>
    <property type="project" value="InterPro"/>
</dbReference>
<dbReference type="EMBL" id="FOWD01000029">
    <property type="protein sequence ID" value="SFO46817.1"/>
    <property type="molecule type" value="Genomic_DNA"/>
</dbReference>
<proteinExistence type="inferred from homology"/>
<dbReference type="OrthoDB" id="9809039at2"/>
<accession>A0A1I5HF20</accession>
<keyword evidence="13" id="KW-1185">Reference proteome</keyword>
<dbReference type="GO" id="GO:0006260">
    <property type="term" value="P:DNA replication"/>
    <property type="evidence" value="ECO:0007669"/>
    <property type="project" value="InterPro"/>
</dbReference>
<organism evidence="12 13">
    <name type="scientific">Anaerocolumna aminovalerica</name>
    <dbReference type="NCBI Taxonomy" id="1527"/>
    <lineage>
        <taxon>Bacteria</taxon>
        <taxon>Bacillati</taxon>
        <taxon>Bacillota</taxon>
        <taxon>Clostridia</taxon>
        <taxon>Lachnospirales</taxon>
        <taxon>Lachnospiraceae</taxon>
        <taxon>Anaerocolumna</taxon>
    </lineage>
</organism>
<comment type="catalytic activity">
    <reaction evidence="9">
        <text>ATP + H2O = ADP + phosphate + H(+)</text>
        <dbReference type="Rhea" id="RHEA:13065"/>
        <dbReference type="ChEBI" id="CHEBI:15377"/>
        <dbReference type="ChEBI" id="CHEBI:15378"/>
        <dbReference type="ChEBI" id="CHEBI:30616"/>
        <dbReference type="ChEBI" id="CHEBI:43474"/>
        <dbReference type="ChEBI" id="CHEBI:456216"/>
        <dbReference type="EC" id="5.6.2.4"/>
    </reaction>
</comment>
<dbReference type="SMART" id="SM00956">
    <property type="entry name" value="RQC"/>
    <property type="match status" value="1"/>
</dbReference>
<dbReference type="Pfam" id="PF00580">
    <property type="entry name" value="UvrD-helicase"/>
    <property type="match status" value="2"/>
</dbReference>
<dbReference type="STRING" id="1527.SAMN04489757_12913"/>
<evidence type="ECO:0000256" key="7">
    <source>
        <dbReference type="ARBA" id="ARBA00034617"/>
    </source>
</evidence>
<keyword evidence="2 10" id="KW-0547">Nucleotide-binding</keyword>
<keyword evidence="3 10" id="KW-0378">Hydrolase</keyword>
<dbReference type="EC" id="5.6.2.4" evidence="8"/>
<dbReference type="PANTHER" id="PTHR11070">
    <property type="entry name" value="UVRD / RECB / PCRA DNA HELICASE FAMILY MEMBER"/>
    <property type="match status" value="1"/>
</dbReference>
<dbReference type="InterPro" id="IPR014016">
    <property type="entry name" value="UvrD-like_ATP-bd"/>
</dbReference>
<comment type="catalytic activity">
    <reaction evidence="7">
        <text>Couples ATP hydrolysis with the unwinding of duplex DNA by translocating in the 3'-5' direction.</text>
        <dbReference type="EC" id="5.6.2.4"/>
    </reaction>
</comment>
<evidence type="ECO:0000313" key="13">
    <source>
        <dbReference type="Proteomes" id="UP000198806"/>
    </source>
</evidence>
<evidence type="ECO:0000256" key="10">
    <source>
        <dbReference type="PROSITE-ProRule" id="PRU00560"/>
    </source>
</evidence>
<dbReference type="GO" id="GO:0005829">
    <property type="term" value="C:cytosol"/>
    <property type="evidence" value="ECO:0007669"/>
    <property type="project" value="TreeGrafter"/>
</dbReference>
<evidence type="ECO:0000256" key="9">
    <source>
        <dbReference type="ARBA" id="ARBA00048988"/>
    </source>
</evidence>
<keyword evidence="5 10" id="KW-0067">ATP-binding</keyword>
<dbReference type="PANTHER" id="PTHR11070:SF63">
    <property type="entry name" value="DNA HELICASE IV"/>
    <property type="match status" value="1"/>
</dbReference>
<dbReference type="InterPro" id="IPR036388">
    <property type="entry name" value="WH-like_DNA-bd_sf"/>
</dbReference>
<dbReference type="SUPFAM" id="SSF52540">
    <property type="entry name" value="P-loop containing nucleoside triphosphate hydrolases"/>
    <property type="match status" value="1"/>
</dbReference>
<dbReference type="GO" id="GO:0005524">
    <property type="term" value="F:ATP binding"/>
    <property type="evidence" value="ECO:0007669"/>
    <property type="project" value="UniProtKB-UniRule"/>
</dbReference>
<evidence type="ECO:0000256" key="2">
    <source>
        <dbReference type="ARBA" id="ARBA00022741"/>
    </source>
</evidence>
<keyword evidence="6" id="KW-0413">Isomerase</keyword>
<dbReference type="SUPFAM" id="SSF46785">
    <property type="entry name" value="Winged helix' DNA-binding domain"/>
    <property type="match status" value="1"/>
</dbReference>
<reference evidence="12 13" key="1">
    <citation type="submission" date="2016-10" db="EMBL/GenBank/DDBJ databases">
        <authorList>
            <person name="de Groot N.N."/>
        </authorList>
    </citation>
    <scope>NUCLEOTIDE SEQUENCE [LARGE SCALE GENOMIC DNA]</scope>
    <source>
        <strain evidence="12 13">DSM 1283</strain>
    </source>
</reference>
<dbReference type="Gene3D" id="1.10.10.10">
    <property type="entry name" value="Winged helix-like DNA-binding domain superfamily/Winged helix DNA-binding domain"/>
    <property type="match status" value="1"/>
</dbReference>
<dbReference type="GO" id="GO:0003677">
    <property type="term" value="F:DNA binding"/>
    <property type="evidence" value="ECO:0007669"/>
    <property type="project" value="InterPro"/>
</dbReference>
<protein>
    <recommendedName>
        <fullName evidence="8">DNA 3'-5' helicase</fullName>
        <ecNumber evidence="8">5.6.2.4</ecNumber>
    </recommendedName>
</protein>
<dbReference type="GO" id="GO:0000725">
    <property type="term" value="P:recombinational repair"/>
    <property type="evidence" value="ECO:0007669"/>
    <property type="project" value="TreeGrafter"/>
</dbReference>
<dbReference type="Pfam" id="PF09382">
    <property type="entry name" value="RQC"/>
    <property type="match status" value="1"/>
</dbReference>
<dbReference type="GO" id="GO:0016787">
    <property type="term" value="F:hydrolase activity"/>
    <property type="evidence" value="ECO:0007669"/>
    <property type="project" value="UniProtKB-UniRule"/>
</dbReference>
<evidence type="ECO:0000256" key="4">
    <source>
        <dbReference type="ARBA" id="ARBA00022806"/>
    </source>
</evidence>
<dbReference type="Pfam" id="PF13361">
    <property type="entry name" value="UvrD_C"/>
    <property type="match status" value="1"/>
</dbReference>
<dbReference type="InterPro" id="IPR014017">
    <property type="entry name" value="DNA_helicase_UvrD-like_C"/>
</dbReference>
<dbReference type="PROSITE" id="PS51198">
    <property type="entry name" value="UVRD_HELICASE_ATP_BIND"/>
    <property type="match status" value="1"/>
</dbReference>
<dbReference type="InterPro" id="IPR027417">
    <property type="entry name" value="P-loop_NTPase"/>
</dbReference>
<feature type="binding site" evidence="10">
    <location>
        <begin position="161"/>
        <end position="168"/>
    </location>
    <ligand>
        <name>ATP</name>
        <dbReference type="ChEBI" id="CHEBI:30616"/>
    </ligand>
</feature>
<evidence type="ECO:0000313" key="12">
    <source>
        <dbReference type="EMBL" id="SFO46817.1"/>
    </source>
</evidence>
<dbReference type="InterPro" id="IPR000212">
    <property type="entry name" value="DNA_helicase_UvrD/REP"/>
</dbReference>
<evidence type="ECO:0000256" key="1">
    <source>
        <dbReference type="ARBA" id="ARBA00009922"/>
    </source>
</evidence>
<feature type="domain" description="UvrD-like helicase ATP-binding" evidence="11">
    <location>
        <begin position="140"/>
        <end position="623"/>
    </location>
</feature>
<dbReference type="AlphaFoldDB" id="A0A1I5HF20"/>
<dbReference type="Proteomes" id="UP000198806">
    <property type="component" value="Unassembled WGS sequence"/>
</dbReference>
<gene>
    <name evidence="12" type="ORF">SAMN04489757_12913</name>
</gene>
<evidence type="ECO:0000256" key="8">
    <source>
        <dbReference type="ARBA" id="ARBA00034808"/>
    </source>
</evidence>
<dbReference type="InterPro" id="IPR018982">
    <property type="entry name" value="RQC_domain"/>
</dbReference>
<name>A0A1I5HF20_9FIRM</name>
<dbReference type="Gene3D" id="3.40.50.300">
    <property type="entry name" value="P-loop containing nucleotide triphosphate hydrolases"/>
    <property type="match status" value="3"/>
</dbReference>
<comment type="similarity">
    <text evidence="1">Belongs to the helicase family. UvrD subfamily.</text>
</comment>
<dbReference type="Gene3D" id="1.10.10.160">
    <property type="match status" value="1"/>
</dbReference>
<evidence type="ECO:0000256" key="3">
    <source>
        <dbReference type="ARBA" id="ARBA00022801"/>
    </source>
</evidence>
<evidence type="ECO:0000256" key="6">
    <source>
        <dbReference type="ARBA" id="ARBA00023235"/>
    </source>
</evidence>